<protein>
    <submittedName>
        <fullName evidence="1">Uncharacterized protein</fullName>
    </submittedName>
</protein>
<keyword evidence="2" id="KW-1185">Reference proteome</keyword>
<evidence type="ECO:0000313" key="2">
    <source>
        <dbReference type="Proteomes" id="UP001152607"/>
    </source>
</evidence>
<reference evidence="1" key="1">
    <citation type="submission" date="2023-01" db="EMBL/GenBank/DDBJ databases">
        <authorList>
            <person name="Van Ghelder C."/>
            <person name="Rancurel C."/>
        </authorList>
    </citation>
    <scope>NUCLEOTIDE SEQUENCE</scope>
    <source>
        <strain evidence="1">CNCM I-4278</strain>
    </source>
</reference>
<evidence type="ECO:0000313" key="1">
    <source>
        <dbReference type="EMBL" id="CAI6283569.1"/>
    </source>
</evidence>
<name>A0A9W4U6R0_9PLEO</name>
<sequence length="42" mass="4745">MDVTVFNIQEKQTWHEIYLLSPCESQDGSSCTTALKQGPLMD</sequence>
<accession>A0A9W4U6R0</accession>
<dbReference type="Proteomes" id="UP001152607">
    <property type="component" value="Unassembled WGS sequence"/>
</dbReference>
<gene>
    <name evidence="1" type="ORF">PDIGIT_LOCUS2208</name>
</gene>
<dbReference type="EMBL" id="CAOQHR010000001">
    <property type="protein sequence ID" value="CAI6283569.1"/>
    <property type="molecule type" value="Genomic_DNA"/>
</dbReference>
<dbReference type="AlphaFoldDB" id="A0A9W4U6R0"/>
<proteinExistence type="predicted"/>
<comment type="caution">
    <text evidence="1">The sequence shown here is derived from an EMBL/GenBank/DDBJ whole genome shotgun (WGS) entry which is preliminary data.</text>
</comment>
<organism evidence="1 2">
    <name type="scientific">Periconia digitata</name>
    <dbReference type="NCBI Taxonomy" id="1303443"/>
    <lineage>
        <taxon>Eukaryota</taxon>
        <taxon>Fungi</taxon>
        <taxon>Dikarya</taxon>
        <taxon>Ascomycota</taxon>
        <taxon>Pezizomycotina</taxon>
        <taxon>Dothideomycetes</taxon>
        <taxon>Pleosporomycetidae</taxon>
        <taxon>Pleosporales</taxon>
        <taxon>Massarineae</taxon>
        <taxon>Periconiaceae</taxon>
        <taxon>Periconia</taxon>
    </lineage>
</organism>